<name>A0A7Z8Y7B0_9ACTO</name>
<organism evidence="2 3">
    <name type="scientific">Actinobaculum suis</name>
    <dbReference type="NCBI Taxonomy" id="1657"/>
    <lineage>
        <taxon>Bacteria</taxon>
        <taxon>Bacillati</taxon>
        <taxon>Actinomycetota</taxon>
        <taxon>Actinomycetes</taxon>
        <taxon>Actinomycetales</taxon>
        <taxon>Actinomycetaceae</taxon>
        <taxon>Actinobaculum</taxon>
    </lineage>
</organism>
<protein>
    <submittedName>
        <fullName evidence="2">Domain of uncharacterized function (DUF1794)</fullName>
    </submittedName>
</protein>
<comment type="caution">
    <text evidence="2">The sequence shown here is derived from an EMBL/GenBank/DDBJ whole genome shotgun (WGS) entry which is preliminary data.</text>
</comment>
<accession>A0A7Z8Y7B0</accession>
<dbReference type="SUPFAM" id="SSF50814">
    <property type="entry name" value="Lipocalins"/>
    <property type="match status" value="1"/>
</dbReference>
<reference evidence="2 3" key="1">
    <citation type="submission" date="2018-11" db="EMBL/GenBank/DDBJ databases">
        <authorList>
            <consortium name="Pathogen Informatics"/>
        </authorList>
    </citation>
    <scope>NUCLEOTIDE SEQUENCE [LARGE SCALE GENOMIC DNA]</scope>
    <source>
        <strain evidence="2 3">NCTC10327</strain>
    </source>
</reference>
<dbReference type="AlphaFoldDB" id="A0A7Z8Y7B0"/>
<evidence type="ECO:0000259" key="1">
    <source>
        <dbReference type="Pfam" id="PF08768"/>
    </source>
</evidence>
<evidence type="ECO:0000313" key="3">
    <source>
        <dbReference type="Proteomes" id="UP000269974"/>
    </source>
</evidence>
<feature type="domain" description="THAP4-like heme-binding" evidence="1">
    <location>
        <begin position="14"/>
        <end position="188"/>
    </location>
</feature>
<dbReference type="InterPro" id="IPR014878">
    <property type="entry name" value="THAP4-like_heme-bd"/>
</dbReference>
<dbReference type="Gene3D" id="2.40.128.20">
    <property type="match status" value="1"/>
</dbReference>
<proteinExistence type="predicted"/>
<dbReference type="RefSeq" id="WP_082160163.1">
    <property type="nucleotide sequence ID" value="NZ_LFUS01000039.1"/>
</dbReference>
<evidence type="ECO:0000313" key="2">
    <source>
        <dbReference type="EMBL" id="VDG75501.1"/>
    </source>
</evidence>
<dbReference type="Pfam" id="PF08768">
    <property type="entry name" value="THAP4_heme-bd"/>
    <property type="match status" value="1"/>
</dbReference>
<dbReference type="Proteomes" id="UP000269974">
    <property type="component" value="Unassembled WGS sequence"/>
</dbReference>
<gene>
    <name evidence="2" type="ORF">NCTC10327_00210</name>
</gene>
<sequence length="213" mass="23237">MVFTIPTNLAPETYPMAWLVDDWRGAGILAYEGVEAAAFLHELRIDNDNGGPYLRVVSDIWLAQEPVAAIDQERPGGVQYRMLTKGQLWSSLVGYLRVSPEHAEGKNGQYILEGTVAQPTGHAMTLAGAIQGPRFQFVADAIAATPTAQRYEAGRITGGYVESELFFAYEMAAFGQELRDYMSARLQRVGDIPGFTAKTGEAVETEDGNGTEK</sequence>
<dbReference type="InterPro" id="IPR012674">
    <property type="entry name" value="Calycin"/>
</dbReference>
<dbReference type="EMBL" id="UYIO01000001">
    <property type="protein sequence ID" value="VDG75501.1"/>
    <property type="molecule type" value="Genomic_DNA"/>
</dbReference>